<organism evidence="2 3">
    <name type="scientific">Desulfuromonas soudanensis</name>
    <dbReference type="NCBI Taxonomy" id="1603606"/>
    <lineage>
        <taxon>Bacteria</taxon>
        <taxon>Pseudomonadati</taxon>
        <taxon>Thermodesulfobacteriota</taxon>
        <taxon>Desulfuromonadia</taxon>
        <taxon>Desulfuromonadales</taxon>
        <taxon>Desulfuromonadaceae</taxon>
        <taxon>Desulfuromonas</taxon>
    </lineage>
</organism>
<sequence>MNRSFRPPARGRSPIPTRIIRKGLILSGLALLLAVLAAGAVAGPESPAPMTSGYAPVNGLRIYYEIHGPEDSRQVPLLLLHGGGSTIDTSFGEMLPLLAARRQVIAFEQQGHGRTADIPGRPFTFAQSAADAVALLRYLKIATADLFAYSNGGHIALQIALDHPEAVRKLIIESAMSDRQGTDPAFWESFQGAKLEEMPAELRAAYLATAPRPEDLPAFFAKSVQRMVDFRGWTAAEISSIAAPTLVVIGDHDIVRPEHAVALFRLLPDARLAILPGTDHMTVVKRSAWLLPMIDEFLDTPMPQGPGRAPEEPPKLPR</sequence>
<dbReference type="Gene3D" id="3.40.50.1820">
    <property type="entry name" value="alpha/beta hydrolase"/>
    <property type="match status" value="1"/>
</dbReference>
<dbReference type="InterPro" id="IPR000073">
    <property type="entry name" value="AB_hydrolase_1"/>
</dbReference>
<dbReference type="KEGG" id="des:DSOUD_3481"/>
<dbReference type="AlphaFoldDB" id="A0A0M4DLC4"/>
<evidence type="ECO:0000259" key="1">
    <source>
        <dbReference type="Pfam" id="PF00561"/>
    </source>
</evidence>
<reference evidence="2 3" key="1">
    <citation type="submission" date="2015-07" db="EMBL/GenBank/DDBJ databases">
        <title>Isolation and Genomic Characterization of a Novel Halophilic Metal-Reducing Deltaproteobacterium from the Deep Subsurface.</title>
        <authorList>
            <person name="Badalamenti J.P."/>
            <person name="Summers Z.M."/>
            <person name="Gralnick J.A."/>
            <person name="Bond D.R."/>
        </authorList>
    </citation>
    <scope>NUCLEOTIDE SEQUENCE [LARGE SCALE GENOMIC DNA]</scope>
    <source>
        <strain evidence="2 3">WTL</strain>
    </source>
</reference>
<dbReference type="GO" id="GO:0004806">
    <property type="term" value="F:triacylglycerol lipase activity"/>
    <property type="evidence" value="ECO:0007669"/>
    <property type="project" value="TreeGrafter"/>
</dbReference>
<dbReference type="STRING" id="1603606.DSOUD_3481"/>
<dbReference type="Proteomes" id="UP000057158">
    <property type="component" value="Chromosome"/>
</dbReference>
<keyword evidence="3" id="KW-1185">Reference proteome</keyword>
<evidence type="ECO:0000313" key="3">
    <source>
        <dbReference type="Proteomes" id="UP000057158"/>
    </source>
</evidence>
<feature type="domain" description="AB hydrolase-1" evidence="1">
    <location>
        <begin position="76"/>
        <end position="211"/>
    </location>
</feature>
<dbReference type="EMBL" id="CP010802">
    <property type="protein sequence ID" value="ALC18195.1"/>
    <property type="molecule type" value="Genomic_DNA"/>
</dbReference>
<dbReference type="PANTHER" id="PTHR43433:SF5">
    <property type="entry name" value="AB HYDROLASE-1 DOMAIN-CONTAINING PROTEIN"/>
    <property type="match status" value="1"/>
</dbReference>
<dbReference type="InterPro" id="IPR029058">
    <property type="entry name" value="AB_hydrolase_fold"/>
</dbReference>
<dbReference type="OrthoDB" id="5385630at2"/>
<dbReference type="PANTHER" id="PTHR43433">
    <property type="entry name" value="HYDROLASE, ALPHA/BETA FOLD FAMILY PROTEIN"/>
    <property type="match status" value="1"/>
</dbReference>
<dbReference type="Pfam" id="PF00561">
    <property type="entry name" value="Abhydrolase_1"/>
    <property type="match status" value="1"/>
</dbReference>
<proteinExistence type="predicted"/>
<gene>
    <name evidence="2" type="ORF">DSOUD_3481</name>
</gene>
<dbReference type="GO" id="GO:0046503">
    <property type="term" value="P:glycerolipid catabolic process"/>
    <property type="evidence" value="ECO:0007669"/>
    <property type="project" value="TreeGrafter"/>
</dbReference>
<evidence type="ECO:0000313" key="2">
    <source>
        <dbReference type="EMBL" id="ALC18195.1"/>
    </source>
</evidence>
<dbReference type="InterPro" id="IPR050471">
    <property type="entry name" value="AB_hydrolase"/>
</dbReference>
<protein>
    <submittedName>
        <fullName evidence="2">Pimeloyl-ACP methyl ester carboxylesterase</fullName>
    </submittedName>
</protein>
<dbReference type="PATRIC" id="fig|1603606.3.peg.3741"/>
<accession>A0A0M4DLC4</accession>
<name>A0A0M4DLC4_9BACT</name>
<dbReference type="SUPFAM" id="SSF53474">
    <property type="entry name" value="alpha/beta-Hydrolases"/>
    <property type="match status" value="1"/>
</dbReference>